<dbReference type="GO" id="GO:0004222">
    <property type="term" value="F:metalloendopeptidase activity"/>
    <property type="evidence" value="ECO:0007669"/>
    <property type="project" value="InterPro"/>
</dbReference>
<keyword evidence="7 11" id="KW-0862">Zinc</keyword>
<organism evidence="13 14">
    <name type="scientific">Candidatus Onthocola gallistercoris</name>
    <dbReference type="NCBI Taxonomy" id="2840876"/>
    <lineage>
        <taxon>Bacteria</taxon>
        <taxon>Bacillati</taxon>
        <taxon>Bacillota</taxon>
        <taxon>Bacilli</taxon>
        <taxon>Candidatus Onthocola</taxon>
    </lineage>
</organism>
<dbReference type="GO" id="GO:0046872">
    <property type="term" value="F:metal ion binding"/>
    <property type="evidence" value="ECO:0007669"/>
    <property type="project" value="UniProtKB-KW"/>
</dbReference>
<keyword evidence="9 11" id="KW-0482">Metalloprotease</keyword>
<feature type="transmembrane region" description="Helical" evidence="11">
    <location>
        <begin position="103"/>
        <end position="122"/>
    </location>
</feature>
<reference evidence="13" key="1">
    <citation type="submission" date="2020-10" db="EMBL/GenBank/DDBJ databases">
        <authorList>
            <person name="Gilroy R."/>
        </authorList>
    </citation>
    <scope>NUCLEOTIDE SEQUENCE</scope>
    <source>
        <strain evidence="13">CHK187-14744</strain>
    </source>
</reference>
<comment type="caution">
    <text evidence="13">The sequence shown here is derived from an EMBL/GenBank/DDBJ whole genome shotgun (WGS) entry which is preliminary data.</text>
</comment>
<dbReference type="Pfam" id="PF02163">
    <property type="entry name" value="Peptidase_M50"/>
    <property type="match status" value="1"/>
</dbReference>
<dbReference type="Proteomes" id="UP000824164">
    <property type="component" value="Unassembled WGS sequence"/>
</dbReference>
<dbReference type="Pfam" id="PF17820">
    <property type="entry name" value="PDZ_6"/>
    <property type="match status" value="1"/>
</dbReference>
<name>A0A9D1KWF6_9FIRM</name>
<dbReference type="Gene3D" id="2.30.42.10">
    <property type="match status" value="1"/>
</dbReference>
<dbReference type="PANTHER" id="PTHR42837:SF2">
    <property type="entry name" value="MEMBRANE METALLOPROTEASE ARASP2, CHLOROPLASTIC-RELATED"/>
    <property type="match status" value="1"/>
</dbReference>
<keyword evidence="4" id="KW-0645">Protease</keyword>
<dbReference type="SUPFAM" id="SSF50156">
    <property type="entry name" value="PDZ domain-like"/>
    <property type="match status" value="1"/>
</dbReference>
<comment type="subcellular location">
    <subcellularLocation>
        <location evidence="2">Membrane</location>
        <topology evidence="2">Multi-pass membrane protein</topology>
    </subcellularLocation>
</comment>
<dbReference type="SMART" id="SM00228">
    <property type="entry name" value="PDZ"/>
    <property type="match status" value="1"/>
</dbReference>
<protein>
    <recommendedName>
        <fullName evidence="11">Zinc metalloprotease</fullName>
        <ecNumber evidence="11">3.4.24.-</ecNumber>
    </recommendedName>
</protein>
<dbReference type="InterPro" id="IPR004387">
    <property type="entry name" value="Pept_M50_Zn"/>
</dbReference>
<dbReference type="CDD" id="cd06163">
    <property type="entry name" value="S2P-M50_PDZ_RseP-like"/>
    <property type="match status" value="1"/>
</dbReference>
<evidence type="ECO:0000313" key="13">
    <source>
        <dbReference type="EMBL" id="HIU01759.1"/>
    </source>
</evidence>
<evidence type="ECO:0000256" key="10">
    <source>
        <dbReference type="ARBA" id="ARBA00023136"/>
    </source>
</evidence>
<evidence type="ECO:0000256" key="7">
    <source>
        <dbReference type="ARBA" id="ARBA00022833"/>
    </source>
</evidence>
<evidence type="ECO:0000256" key="8">
    <source>
        <dbReference type="ARBA" id="ARBA00022989"/>
    </source>
</evidence>
<evidence type="ECO:0000256" key="2">
    <source>
        <dbReference type="ARBA" id="ARBA00004141"/>
    </source>
</evidence>
<keyword evidence="10 11" id="KW-0472">Membrane</keyword>
<dbReference type="PANTHER" id="PTHR42837">
    <property type="entry name" value="REGULATOR OF SIGMA-E PROTEASE RSEP"/>
    <property type="match status" value="1"/>
</dbReference>
<evidence type="ECO:0000256" key="5">
    <source>
        <dbReference type="ARBA" id="ARBA00022692"/>
    </source>
</evidence>
<evidence type="ECO:0000256" key="4">
    <source>
        <dbReference type="ARBA" id="ARBA00022670"/>
    </source>
</evidence>
<gene>
    <name evidence="13" type="primary">rseP</name>
    <name evidence="13" type="ORF">IAB63_00720</name>
</gene>
<accession>A0A9D1KWF6</accession>
<sequence length="350" mass="38705">MTIIIAILIFSIIILFHEFGHFVLAKRNGIKVTEFALGMGPKLIGIQKGETLYSIRLLPFGGYCAMLGEDAASDEEVPEGDKDRTFNAKGVWQRISVVAAGPIFNFILAFIFAMFIVSVIGYDTPVVYDTQEGGPAYEAGLRKGDVIKSINGHDIHMYKEFRAYILFEGSEHTSFEIVYERDGVEHTTYVTPVDNGSGAYQILLSGGEYEKTDFFGVLKYSFYEVKYWITTTIQSLGMLVQGQVTADDVSGPVGIVSMIGETYQAAREYGALDVALNLANISILLSANLGVMNLLPIPALDGGRLVFLLLEAIRRKPVSREKEGMVHTVGLMLLMALMVFIMFNDVRKLF</sequence>
<comment type="similarity">
    <text evidence="3 11">Belongs to the peptidase M50B family.</text>
</comment>
<dbReference type="EMBL" id="DVLT01000004">
    <property type="protein sequence ID" value="HIU01759.1"/>
    <property type="molecule type" value="Genomic_DNA"/>
</dbReference>
<dbReference type="InterPro" id="IPR008915">
    <property type="entry name" value="Peptidase_M50"/>
</dbReference>
<dbReference type="InterPro" id="IPR036034">
    <property type="entry name" value="PDZ_sf"/>
</dbReference>
<evidence type="ECO:0000313" key="14">
    <source>
        <dbReference type="Proteomes" id="UP000824164"/>
    </source>
</evidence>
<evidence type="ECO:0000256" key="6">
    <source>
        <dbReference type="ARBA" id="ARBA00022801"/>
    </source>
</evidence>
<keyword evidence="11" id="KW-0479">Metal-binding</keyword>
<dbReference type="InterPro" id="IPR001478">
    <property type="entry name" value="PDZ"/>
</dbReference>
<reference evidence="13" key="2">
    <citation type="journal article" date="2021" name="PeerJ">
        <title>Extensive microbial diversity within the chicken gut microbiome revealed by metagenomics and culture.</title>
        <authorList>
            <person name="Gilroy R."/>
            <person name="Ravi A."/>
            <person name="Getino M."/>
            <person name="Pursley I."/>
            <person name="Horton D.L."/>
            <person name="Alikhan N.F."/>
            <person name="Baker D."/>
            <person name="Gharbi K."/>
            <person name="Hall N."/>
            <person name="Watson M."/>
            <person name="Adriaenssens E.M."/>
            <person name="Foster-Nyarko E."/>
            <person name="Jarju S."/>
            <person name="Secka A."/>
            <person name="Antonio M."/>
            <person name="Oren A."/>
            <person name="Chaudhuri R.R."/>
            <person name="La Ragione R."/>
            <person name="Hildebrand F."/>
            <person name="Pallen M.J."/>
        </authorList>
    </citation>
    <scope>NUCLEOTIDE SEQUENCE</scope>
    <source>
        <strain evidence="13">CHK187-14744</strain>
    </source>
</reference>
<evidence type="ECO:0000256" key="1">
    <source>
        <dbReference type="ARBA" id="ARBA00001947"/>
    </source>
</evidence>
<feature type="transmembrane region" description="Helical" evidence="11">
    <location>
        <begin position="324"/>
        <end position="343"/>
    </location>
</feature>
<feature type="domain" description="PDZ" evidence="12">
    <location>
        <begin position="113"/>
        <end position="183"/>
    </location>
</feature>
<evidence type="ECO:0000256" key="9">
    <source>
        <dbReference type="ARBA" id="ARBA00023049"/>
    </source>
</evidence>
<keyword evidence="5 11" id="KW-0812">Transmembrane</keyword>
<dbReference type="GO" id="GO:0006508">
    <property type="term" value="P:proteolysis"/>
    <property type="evidence" value="ECO:0007669"/>
    <property type="project" value="UniProtKB-KW"/>
</dbReference>
<keyword evidence="8 11" id="KW-1133">Transmembrane helix</keyword>
<evidence type="ECO:0000256" key="3">
    <source>
        <dbReference type="ARBA" id="ARBA00007931"/>
    </source>
</evidence>
<dbReference type="NCBIfam" id="TIGR00054">
    <property type="entry name" value="RIP metalloprotease RseP"/>
    <property type="match status" value="1"/>
</dbReference>
<proteinExistence type="inferred from homology"/>
<evidence type="ECO:0000256" key="11">
    <source>
        <dbReference type="RuleBase" id="RU362031"/>
    </source>
</evidence>
<dbReference type="AlphaFoldDB" id="A0A9D1KWF6"/>
<dbReference type="InterPro" id="IPR041489">
    <property type="entry name" value="PDZ_6"/>
</dbReference>
<comment type="cofactor">
    <cofactor evidence="1 11">
        <name>Zn(2+)</name>
        <dbReference type="ChEBI" id="CHEBI:29105"/>
    </cofactor>
</comment>
<dbReference type="EC" id="3.4.24.-" evidence="11"/>
<dbReference type="GO" id="GO:0016020">
    <property type="term" value="C:membrane"/>
    <property type="evidence" value="ECO:0007669"/>
    <property type="project" value="UniProtKB-SubCell"/>
</dbReference>
<evidence type="ECO:0000259" key="12">
    <source>
        <dbReference type="SMART" id="SM00228"/>
    </source>
</evidence>
<keyword evidence="6 11" id="KW-0378">Hydrolase</keyword>